<keyword evidence="5" id="KW-1185">Reference proteome</keyword>
<dbReference type="InterPro" id="IPR039424">
    <property type="entry name" value="SBP_5"/>
</dbReference>
<protein>
    <submittedName>
        <fullName evidence="4">ABC transporter substrate-binding protein</fullName>
    </submittedName>
</protein>
<dbReference type="InterPro" id="IPR030678">
    <property type="entry name" value="Peptide/Ni-bd"/>
</dbReference>
<feature type="domain" description="Solute-binding protein family 5" evidence="3">
    <location>
        <begin position="86"/>
        <end position="443"/>
    </location>
</feature>
<evidence type="ECO:0000256" key="1">
    <source>
        <dbReference type="ARBA" id="ARBA00005695"/>
    </source>
</evidence>
<comment type="similarity">
    <text evidence="1">Belongs to the bacterial solute-binding protein 5 family.</text>
</comment>
<gene>
    <name evidence="4" type="ORF">MW290_09495</name>
</gene>
<evidence type="ECO:0000256" key="2">
    <source>
        <dbReference type="ARBA" id="ARBA00022729"/>
    </source>
</evidence>
<accession>A0ABY4S2Z3</accession>
<proteinExistence type="inferred from homology"/>
<dbReference type="PROSITE" id="PS51318">
    <property type="entry name" value="TAT"/>
    <property type="match status" value="1"/>
</dbReference>
<evidence type="ECO:0000259" key="3">
    <source>
        <dbReference type="Pfam" id="PF00496"/>
    </source>
</evidence>
<reference evidence="4" key="1">
    <citation type="submission" date="2022-05" db="EMBL/GenBank/DDBJ databases">
        <title>An RpoN-dependent PEP-CTERM gene is involved in floc formation of an Aquincola tertiaricarbonis strain.</title>
        <authorList>
            <person name="Qiu D."/>
            <person name="Xia M."/>
        </authorList>
    </citation>
    <scope>NUCLEOTIDE SEQUENCE</scope>
    <source>
        <strain evidence="4">RN12</strain>
    </source>
</reference>
<keyword evidence="2" id="KW-0732">Signal</keyword>
<dbReference type="Proteomes" id="UP001056201">
    <property type="component" value="Chromosome 1"/>
</dbReference>
<dbReference type="PANTHER" id="PTHR30290">
    <property type="entry name" value="PERIPLASMIC BINDING COMPONENT OF ABC TRANSPORTER"/>
    <property type="match status" value="1"/>
</dbReference>
<dbReference type="PANTHER" id="PTHR30290:SF38">
    <property type="entry name" value="D,D-DIPEPTIDE-BINDING PERIPLASMIC PROTEIN DDPA-RELATED"/>
    <property type="match status" value="1"/>
</dbReference>
<dbReference type="EMBL" id="CP097635">
    <property type="protein sequence ID" value="URI06161.1"/>
    <property type="molecule type" value="Genomic_DNA"/>
</dbReference>
<dbReference type="SUPFAM" id="SSF53850">
    <property type="entry name" value="Periplasmic binding protein-like II"/>
    <property type="match status" value="1"/>
</dbReference>
<dbReference type="Pfam" id="PF00496">
    <property type="entry name" value="SBP_bac_5"/>
    <property type="match status" value="1"/>
</dbReference>
<dbReference type="PIRSF" id="PIRSF002741">
    <property type="entry name" value="MppA"/>
    <property type="match status" value="1"/>
</dbReference>
<organism evidence="4 5">
    <name type="scientific">Aquincola tertiaricarbonis</name>
    <dbReference type="NCBI Taxonomy" id="391953"/>
    <lineage>
        <taxon>Bacteria</taxon>
        <taxon>Pseudomonadati</taxon>
        <taxon>Pseudomonadota</taxon>
        <taxon>Betaproteobacteria</taxon>
        <taxon>Burkholderiales</taxon>
        <taxon>Sphaerotilaceae</taxon>
        <taxon>Aquincola</taxon>
    </lineage>
</organism>
<evidence type="ECO:0000313" key="4">
    <source>
        <dbReference type="EMBL" id="URI06161.1"/>
    </source>
</evidence>
<dbReference type="RefSeq" id="WP_250194425.1">
    <property type="nucleotide sequence ID" value="NZ_CP097635.1"/>
</dbReference>
<dbReference type="InterPro" id="IPR006311">
    <property type="entry name" value="TAT_signal"/>
</dbReference>
<dbReference type="InterPro" id="IPR000914">
    <property type="entry name" value="SBP_5_dom"/>
</dbReference>
<dbReference type="Gene3D" id="3.10.105.10">
    <property type="entry name" value="Dipeptide-binding Protein, Domain 3"/>
    <property type="match status" value="1"/>
</dbReference>
<dbReference type="CDD" id="cd08517">
    <property type="entry name" value="PBP2_NikA_DppA_OppA_like_13"/>
    <property type="match status" value="1"/>
</dbReference>
<evidence type="ECO:0000313" key="5">
    <source>
        <dbReference type="Proteomes" id="UP001056201"/>
    </source>
</evidence>
<name>A0ABY4S2Z3_AQUTE</name>
<dbReference type="Gene3D" id="3.40.190.10">
    <property type="entry name" value="Periplasmic binding protein-like II"/>
    <property type="match status" value="1"/>
</dbReference>
<sequence>MSLHRRTLLTRTGALGSLAAFGLPWWHPQALAQASGGKPVTGGVLNVAVAPEPTQLTSAFITTMNIGMLSSKVLEGLVSYDLNLRPVPALATSWDQAADGKTLTFKLRQGVKWHDGADFTAADVEYTLQEVWRKLHPFGRAAFANVEKVETPDKHTVVLRLSAPAPYILNYINTYGAQILPRHLYAGKDVLTNPLNNAPVGTGPFVFKEWVKGSHVRLERNPHYWGKGPDGTPQPYLDGIVFKFIPDAAARTVALEAGEIDVALGSIIPLTNLNRFKDKARYSINTDDGRYLSTIFLAQFNVRRPQLQDKRVRQAFAYAIDREALLKIVFLGYGKPATGPVPSSVVNYYSDQVRKYPLDLKRAEALLDEAGLKRGAGGKRLSVTLDFDGGSGPTASRPAEFIKQSLAKIGVEVELRAGDTATYLRRIFTDQDYDLMISSLHRLPDPTLGVQRLYWTKNIIKGSPWTNGSGYSNPELDRVMEAAADEPDPAKRKALIVQWQQIVQEDVPLLELIEQTWVTVATARFRKQQPQGDGLFASLADAWLEPKGA</sequence>